<organism evidence="2 3">
    <name type="scientific">Cyprinus carpio</name>
    <name type="common">Common carp</name>
    <dbReference type="NCBI Taxonomy" id="7962"/>
    <lineage>
        <taxon>Eukaryota</taxon>
        <taxon>Metazoa</taxon>
        <taxon>Chordata</taxon>
        <taxon>Craniata</taxon>
        <taxon>Vertebrata</taxon>
        <taxon>Euteleostomi</taxon>
        <taxon>Actinopterygii</taxon>
        <taxon>Neopterygii</taxon>
        <taxon>Teleostei</taxon>
        <taxon>Ostariophysi</taxon>
        <taxon>Cypriniformes</taxon>
        <taxon>Cyprinidae</taxon>
        <taxon>Cyprininae</taxon>
        <taxon>Cyprinus</taxon>
    </lineage>
</organism>
<dbReference type="PANTHER" id="PTHR35972:SF1">
    <property type="entry name" value="SINGLE-PASS MEMBRANE AND COILED-COIL DOMAIN-CONTAINING PROTEIN 3"/>
    <property type="match status" value="1"/>
</dbReference>
<dbReference type="AlphaFoldDB" id="A0A8C1SBT9"/>
<dbReference type="Proteomes" id="UP000694700">
    <property type="component" value="Unplaced"/>
</dbReference>
<dbReference type="PANTHER" id="PTHR35972">
    <property type="entry name" value="SINGLE-PASS MEMBRANE AND COILED-COIL DOMAIN-CONTAINING PROTEIN 3"/>
    <property type="match status" value="1"/>
</dbReference>
<protein>
    <submittedName>
        <fullName evidence="2">Single-pass membrane protein with coiled-coil domains 3</fullName>
    </submittedName>
</protein>
<evidence type="ECO:0000256" key="1">
    <source>
        <dbReference type="SAM" id="Phobius"/>
    </source>
</evidence>
<name>A0A8C1SBT9_CYPCA</name>
<proteinExistence type="predicted"/>
<dbReference type="Pfam" id="PF15047">
    <property type="entry name" value="DUF4533"/>
    <property type="match status" value="1"/>
</dbReference>
<dbReference type="InterPro" id="IPR040004">
    <property type="entry name" value="SMCO3"/>
</dbReference>
<evidence type="ECO:0000313" key="2">
    <source>
        <dbReference type="Ensembl" id="ENSCCRP00015005527.1"/>
    </source>
</evidence>
<evidence type="ECO:0000313" key="3">
    <source>
        <dbReference type="Proteomes" id="UP000694700"/>
    </source>
</evidence>
<sequence>MSLSDLFYPGNPEKREKIIRRSQELIDLMKSNFEATNSLTEMVNKHLHSSFSPITLDEKATVKQNCDVMIERVNQILAKVQEVDEELKKKLEPTLYESLQHMSLQSFNNIPAADKTAIKSVCQFPAAVLVKCLMKNMRSLTGIIFIFACISTGVVGSILMGLVVGFVITDVVVSGILGYIEKGKLETALAEYEEALAEFRPASKKYDMAIYEVMFLLKYMKE</sequence>
<reference evidence="2" key="1">
    <citation type="submission" date="2025-08" db="UniProtKB">
        <authorList>
            <consortium name="Ensembl"/>
        </authorList>
    </citation>
    <scope>IDENTIFICATION</scope>
</reference>
<dbReference type="Ensembl" id="ENSCCRT00015005750.1">
    <property type="protein sequence ID" value="ENSCCRP00015005527.1"/>
    <property type="gene ID" value="ENSCCRG00015002939.1"/>
</dbReference>
<keyword evidence="1" id="KW-0812">Transmembrane</keyword>
<dbReference type="InterPro" id="IPR027895">
    <property type="entry name" value="DUF4533"/>
</dbReference>
<keyword evidence="1" id="KW-0472">Membrane</keyword>
<feature type="transmembrane region" description="Helical" evidence="1">
    <location>
        <begin position="143"/>
        <end position="168"/>
    </location>
</feature>
<accession>A0A8C1SBT9</accession>
<keyword evidence="1" id="KW-1133">Transmembrane helix</keyword>